<organism evidence="9 10">
    <name type="scientific">Aulographum hederae CBS 113979</name>
    <dbReference type="NCBI Taxonomy" id="1176131"/>
    <lineage>
        <taxon>Eukaryota</taxon>
        <taxon>Fungi</taxon>
        <taxon>Dikarya</taxon>
        <taxon>Ascomycota</taxon>
        <taxon>Pezizomycotina</taxon>
        <taxon>Dothideomycetes</taxon>
        <taxon>Pleosporomycetidae</taxon>
        <taxon>Aulographales</taxon>
        <taxon>Aulographaceae</taxon>
    </lineage>
</organism>
<feature type="transmembrane region" description="Helical" evidence="7">
    <location>
        <begin position="55"/>
        <end position="76"/>
    </location>
</feature>
<evidence type="ECO:0000259" key="8">
    <source>
        <dbReference type="PROSITE" id="PS50850"/>
    </source>
</evidence>
<gene>
    <name evidence="9" type="ORF">K402DRAFT_334755</name>
</gene>
<proteinExistence type="predicted"/>
<evidence type="ECO:0000256" key="4">
    <source>
        <dbReference type="ARBA" id="ARBA00022989"/>
    </source>
</evidence>
<dbReference type="InterPro" id="IPR036259">
    <property type="entry name" value="MFS_trans_sf"/>
</dbReference>
<comment type="subcellular location">
    <subcellularLocation>
        <location evidence="1">Membrane</location>
        <topology evidence="1">Multi-pass membrane protein</topology>
    </subcellularLocation>
</comment>
<accession>A0A6G1GX59</accession>
<name>A0A6G1GX59_9PEZI</name>
<dbReference type="GO" id="GO:0016020">
    <property type="term" value="C:membrane"/>
    <property type="evidence" value="ECO:0007669"/>
    <property type="project" value="UniProtKB-SubCell"/>
</dbReference>
<dbReference type="EMBL" id="ML977163">
    <property type="protein sequence ID" value="KAF1985318.1"/>
    <property type="molecule type" value="Genomic_DNA"/>
</dbReference>
<reference evidence="9" key="1">
    <citation type="journal article" date="2020" name="Stud. Mycol.">
        <title>101 Dothideomycetes genomes: a test case for predicting lifestyles and emergence of pathogens.</title>
        <authorList>
            <person name="Haridas S."/>
            <person name="Albert R."/>
            <person name="Binder M."/>
            <person name="Bloem J."/>
            <person name="Labutti K."/>
            <person name="Salamov A."/>
            <person name="Andreopoulos B."/>
            <person name="Baker S."/>
            <person name="Barry K."/>
            <person name="Bills G."/>
            <person name="Bluhm B."/>
            <person name="Cannon C."/>
            <person name="Castanera R."/>
            <person name="Culley D."/>
            <person name="Daum C."/>
            <person name="Ezra D."/>
            <person name="Gonzalez J."/>
            <person name="Henrissat B."/>
            <person name="Kuo A."/>
            <person name="Liang C."/>
            <person name="Lipzen A."/>
            <person name="Lutzoni F."/>
            <person name="Magnuson J."/>
            <person name="Mondo S."/>
            <person name="Nolan M."/>
            <person name="Ohm R."/>
            <person name="Pangilinan J."/>
            <person name="Park H.-J."/>
            <person name="Ramirez L."/>
            <person name="Alfaro M."/>
            <person name="Sun H."/>
            <person name="Tritt A."/>
            <person name="Yoshinaga Y."/>
            <person name="Zwiers L.-H."/>
            <person name="Turgeon B."/>
            <person name="Goodwin S."/>
            <person name="Spatafora J."/>
            <person name="Crous P."/>
            <person name="Grigoriev I."/>
        </authorList>
    </citation>
    <scope>NUCLEOTIDE SEQUENCE</scope>
    <source>
        <strain evidence="9">CBS 113979</strain>
    </source>
</reference>
<feature type="transmembrane region" description="Helical" evidence="7">
    <location>
        <begin position="412"/>
        <end position="433"/>
    </location>
</feature>
<dbReference type="PANTHER" id="PTHR43791:SF21">
    <property type="entry name" value="MAJOR FACILITATOR SUPERFAMILY (MFS) PROFILE DOMAIN-CONTAINING PROTEIN"/>
    <property type="match status" value="1"/>
</dbReference>
<keyword evidence="2" id="KW-0813">Transport</keyword>
<dbReference type="Gene3D" id="1.20.1250.20">
    <property type="entry name" value="MFS general substrate transporter like domains"/>
    <property type="match status" value="2"/>
</dbReference>
<dbReference type="PANTHER" id="PTHR43791">
    <property type="entry name" value="PERMEASE-RELATED"/>
    <property type="match status" value="1"/>
</dbReference>
<feature type="transmembrane region" description="Helical" evidence="7">
    <location>
        <begin position="445"/>
        <end position="464"/>
    </location>
</feature>
<evidence type="ECO:0000313" key="9">
    <source>
        <dbReference type="EMBL" id="KAF1985318.1"/>
    </source>
</evidence>
<dbReference type="SUPFAM" id="SSF103473">
    <property type="entry name" value="MFS general substrate transporter"/>
    <property type="match status" value="1"/>
</dbReference>
<sequence length="575" mass="63995">MERDHLTRRTVRKLDFVLLPFLALLFLFNSLDRSNIGNAETAHFTSDIGLAPGDLNTAVAVFFAFFVALQPVGAALGRRYGMAIWVPACMTIWGLCTILHVWVRTKWQLVTLRIVIGSLEAGFYPVTVSYLSLFYTRYEFAKRLGLFYGQYAIAGALGSILSYFVFSRFPSDHHDGTPDEWDRKSWRSWQVLFFLEGAITVVIALVGFFWLPQSARTAWFLRKDEREWAEERIRLDLASSESTSKSQDVHQSALETEETEFTQGEESRGLLSPPLDDQAPSRRYSSPNSNPTSSLGLSPHDVVSAFTSPYLWSLLFLNILSSIPVTAFSVFLPLVLSHLNPDPNNPSKSTPALTNLLSAPPFLCGALTLYLFTTYSDRTHLRLIPILYALLLLVAGLTLVVVLPASWPIPRYLALCLLLSGSFIPSPLIVAWLTNNTPSPGKRAILLGINGWGNLAGVFSALLFQPKYGPRYAVPFVVTVVAVSVAAVGFAVFRWAVARVNAVREREMEGWKSGDVEVERRFGEGPALVGRRPVWDAVVRILAALGEPGLRARMWLEEAGKGREGDERVTFRYGL</sequence>
<keyword evidence="5 7" id="KW-0472">Membrane</keyword>
<dbReference type="AlphaFoldDB" id="A0A6G1GX59"/>
<evidence type="ECO:0000256" key="7">
    <source>
        <dbReference type="SAM" id="Phobius"/>
    </source>
</evidence>
<feature type="transmembrane region" description="Helical" evidence="7">
    <location>
        <begin position="310"/>
        <end position="332"/>
    </location>
</feature>
<feature type="transmembrane region" description="Helical" evidence="7">
    <location>
        <begin position="476"/>
        <end position="497"/>
    </location>
</feature>
<evidence type="ECO:0000313" key="10">
    <source>
        <dbReference type="Proteomes" id="UP000800041"/>
    </source>
</evidence>
<feature type="compositionally biased region" description="Polar residues" evidence="6">
    <location>
        <begin position="244"/>
        <end position="254"/>
    </location>
</feature>
<feature type="transmembrane region" description="Helical" evidence="7">
    <location>
        <begin position="114"/>
        <end position="135"/>
    </location>
</feature>
<keyword evidence="3 7" id="KW-0812">Transmembrane</keyword>
<dbReference type="Proteomes" id="UP000800041">
    <property type="component" value="Unassembled WGS sequence"/>
</dbReference>
<evidence type="ECO:0000256" key="5">
    <source>
        <dbReference type="ARBA" id="ARBA00023136"/>
    </source>
</evidence>
<evidence type="ECO:0000256" key="1">
    <source>
        <dbReference type="ARBA" id="ARBA00004141"/>
    </source>
</evidence>
<feature type="transmembrane region" description="Helical" evidence="7">
    <location>
        <begin position="352"/>
        <end position="372"/>
    </location>
</feature>
<feature type="transmembrane region" description="Helical" evidence="7">
    <location>
        <begin position="384"/>
        <end position="406"/>
    </location>
</feature>
<dbReference type="PROSITE" id="PS50850">
    <property type="entry name" value="MFS"/>
    <property type="match status" value="1"/>
</dbReference>
<feature type="transmembrane region" description="Helical" evidence="7">
    <location>
        <begin position="147"/>
        <end position="169"/>
    </location>
</feature>
<keyword evidence="4 7" id="KW-1133">Transmembrane helix</keyword>
<evidence type="ECO:0000256" key="3">
    <source>
        <dbReference type="ARBA" id="ARBA00022692"/>
    </source>
</evidence>
<evidence type="ECO:0000256" key="6">
    <source>
        <dbReference type="SAM" id="MobiDB-lite"/>
    </source>
</evidence>
<dbReference type="GO" id="GO:0022857">
    <property type="term" value="F:transmembrane transporter activity"/>
    <property type="evidence" value="ECO:0007669"/>
    <property type="project" value="InterPro"/>
</dbReference>
<feature type="transmembrane region" description="Helical" evidence="7">
    <location>
        <begin position="189"/>
        <end position="211"/>
    </location>
</feature>
<protein>
    <submittedName>
        <fullName evidence="9">MFS general substrate transporter</fullName>
    </submittedName>
</protein>
<dbReference type="Pfam" id="PF07690">
    <property type="entry name" value="MFS_1"/>
    <property type="match status" value="1"/>
</dbReference>
<feature type="domain" description="Major facilitator superfamily (MFS) profile" evidence="8">
    <location>
        <begin position="18"/>
        <end position="499"/>
    </location>
</feature>
<dbReference type="InterPro" id="IPR011701">
    <property type="entry name" value="MFS"/>
</dbReference>
<feature type="region of interest" description="Disordered" evidence="6">
    <location>
        <begin position="244"/>
        <end position="295"/>
    </location>
</feature>
<dbReference type="InterPro" id="IPR020846">
    <property type="entry name" value="MFS_dom"/>
</dbReference>
<feature type="compositionally biased region" description="Low complexity" evidence="6">
    <location>
        <begin position="281"/>
        <end position="295"/>
    </location>
</feature>
<feature type="transmembrane region" description="Helical" evidence="7">
    <location>
        <begin position="83"/>
        <end position="102"/>
    </location>
</feature>
<keyword evidence="10" id="KW-1185">Reference proteome</keyword>
<evidence type="ECO:0000256" key="2">
    <source>
        <dbReference type="ARBA" id="ARBA00022448"/>
    </source>
</evidence>
<dbReference type="OrthoDB" id="2985014at2759"/>